<dbReference type="Proteomes" id="UP000030645">
    <property type="component" value="Unassembled WGS sequence"/>
</dbReference>
<keyword evidence="3" id="KW-1185">Reference proteome</keyword>
<evidence type="ECO:0000313" key="2">
    <source>
        <dbReference type="EMBL" id="EXB78537.1"/>
    </source>
</evidence>
<dbReference type="PANTHER" id="PTHR48045:SF22">
    <property type="entry name" value="UDP-GLUCURONOSYL_UDP-GLUCOSYLTRANSFERASE"/>
    <property type="match status" value="1"/>
</dbReference>
<gene>
    <name evidence="2" type="ORF">L484_011162</name>
</gene>
<dbReference type="FunFam" id="3.40.50.2000:FF:000138">
    <property type="entry name" value="Glycosyltransferase"/>
    <property type="match status" value="1"/>
</dbReference>
<protein>
    <submittedName>
        <fullName evidence="2">UDP-glycosyltransferase 87A1</fullName>
    </submittedName>
</protein>
<dbReference type="EMBL" id="KE344773">
    <property type="protein sequence ID" value="EXB78537.1"/>
    <property type="molecule type" value="Genomic_DNA"/>
</dbReference>
<reference evidence="3" key="1">
    <citation type="submission" date="2013-01" db="EMBL/GenBank/DDBJ databases">
        <title>Draft Genome Sequence of a Mulberry Tree, Morus notabilis C.K. Schneid.</title>
        <authorList>
            <person name="He N."/>
            <person name="Zhao S."/>
        </authorList>
    </citation>
    <scope>NUCLEOTIDE SEQUENCE</scope>
</reference>
<dbReference type="AlphaFoldDB" id="W9RA98"/>
<dbReference type="PANTHER" id="PTHR48045">
    <property type="entry name" value="UDP-GLYCOSYLTRANSFERASE 72B1"/>
    <property type="match status" value="1"/>
</dbReference>
<dbReference type="Gene3D" id="3.40.50.2000">
    <property type="entry name" value="Glycogen Phosphorylase B"/>
    <property type="match status" value="2"/>
</dbReference>
<proteinExistence type="predicted"/>
<dbReference type="Pfam" id="PF00201">
    <property type="entry name" value="UDPGT"/>
    <property type="match status" value="1"/>
</dbReference>
<dbReference type="eggNOG" id="KOG1192">
    <property type="taxonomic scope" value="Eukaryota"/>
</dbReference>
<keyword evidence="1 2" id="KW-0808">Transferase</keyword>
<evidence type="ECO:0000313" key="3">
    <source>
        <dbReference type="Proteomes" id="UP000030645"/>
    </source>
</evidence>
<dbReference type="GO" id="GO:0008194">
    <property type="term" value="F:UDP-glycosyltransferase activity"/>
    <property type="evidence" value="ECO:0007669"/>
    <property type="project" value="InterPro"/>
</dbReference>
<dbReference type="InterPro" id="IPR002213">
    <property type="entry name" value="UDP_glucos_trans"/>
</dbReference>
<dbReference type="CDD" id="cd03784">
    <property type="entry name" value="GT1_Gtf-like"/>
    <property type="match status" value="1"/>
</dbReference>
<dbReference type="SUPFAM" id="SSF53756">
    <property type="entry name" value="UDP-Glycosyltransferase/glycogen phosphorylase"/>
    <property type="match status" value="1"/>
</dbReference>
<accession>W9RA98</accession>
<organism evidence="2 3">
    <name type="scientific">Morus notabilis</name>
    <dbReference type="NCBI Taxonomy" id="981085"/>
    <lineage>
        <taxon>Eukaryota</taxon>
        <taxon>Viridiplantae</taxon>
        <taxon>Streptophyta</taxon>
        <taxon>Embryophyta</taxon>
        <taxon>Tracheophyta</taxon>
        <taxon>Spermatophyta</taxon>
        <taxon>Magnoliopsida</taxon>
        <taxon>eudicotyledons</taxon>
        <taxon>Gunneridae</taxon>
        <taxon>Pentapetalae</taxon>
        <taxon>rosids</taxon>
        <taxon>fabids</taxon>
        <taxon>Rosales</taxon>
        <taxon>Moraceae</taxon>
        <taxon>Moreae</taxon>
        <taxon>Morus</taxon>
    </lineage>
</organism>
<sequence length="302" mass="34128">MGNELVDYIPGLPPTRIADLPTCLYGKGNQILNKALESISTTETKAQYLLLASPYQLEQQVIDALTTKLSPFPVYHIGPNIPYYKLDSPNYSSRNTSHADHLEWLDKQPRGSVLYASQGSLFSTSKAQMEEIASGLRDSRVRYFWVGREEHSRLRENCGGGNGMVVPWCDQLRVLCHPSIGGFWSHCGWNSTSEAAFAGVPMLNFPIYWDQVTNSKMVVEDWKMGWKVKRGFGDEEVLVGRQEIAGIVKRFMDVEKEEEVRDMRRRACELRDTCRRAVGKGGSSDAHIEAFLNDLYQNANKP</sequence>
<name>W9RA98_9ROSA</name>
<evidence type="ECO:0000256" key="1">
    <source>
        <dbReference type="ARBA" id="ARBA00022679"/>
    </source>
</evidence>